<dbReference type="RefSeq" id="WP_089978205.1">
    <property type="nucleotide sequence ID" value="NZ_FNJW01000008.1"/>
</dbReference>
<dbReference type="FunFam" id="3.30.420.10:FF:000047">
    <property type="entry name" value="Ribonuclease HIII"/>
    <property type="match status" value="1"/>
</dbReference>
<feature type="binding site" evidence="14 15">
    <location>
        <position position="102"/>
    </location>
    <ligand>
        <name>a divalent metal cation</name>
        <dbReference type="ChEBI" id="CHEBI:60240"/>
    </ligand>
</feature>
<dbReference type="GO" id="GO:0000287">
    <property type="term" value="F:magnesium ion binding"/>
    <property type="evidence" value="ECO:0007669"/>
    <property type="project" value="UniProtKB-UniRule"/>
</dbReference>
<comment type="function">
    <text evidence="3 14">Endonuclease that specifically degrades the RNA of RNA-DNA hybrids.</text>
</comment>
<evidence type="ECO:0000256" key="8">
    <source>
        <dbReference type="ARBA" id="ARBA00022490"/>
    </source>
</evidence>
<dbReference type="InterPro" id="IPR036397">
    <property type="entry name" value="RNaseH_sf"/>
</dbReference>
<evidence type="ECO:0000313" key="18">
    <source>
        <dbReference type="Proteomes" id="UP000199481"/>
    </source>
</evidence>
<dbReference type="InterPro" id="IPR024568">
    <property type="entry name" value="RNase_HIII_N"/>
</dbReference>
<comment type="subcellular location">
    <subcellularLocation>
        <location evidence="4 14">Cytoplasm</location>
    </subcellularLocation>
</comment>
<feature type="binding site" evidence="14 15">
    <location>
        <position position="101"/>
    </location>
    <ligand>
        <name>a divalent metal cation</name>
        <dbReference type="ChEBI" id="CHEBI:60240"/>
    </ligand>
</feature>
<comment type="cofactor">
    <cofactor evidence="2">
        <name>Mg(2+)</name>
        <dbReference type="ChEBI" id="CHEBI:18420"/>
    </cofactor>
</comment>
<feature type="binding site" evidence="14 15">
    <location>
        <position position="205"/>
    </location>
    <ligand>
        <name>a divalent metal cation</name>
        <dbReference type="ChEBI" id="CHEBI:60240"/>
    </ligand>
</feature>
<dbReference type="SUPFAM" id="SSF53098">
    <property type="entry name" value="Ribonuclease H-like"/>
    <property type="match status" value="1"/>
</dbReference>
<keyword evidence="11 14" id="KW-0255">Endonuclease</keyword>
<evidence type="ECO:0000256" key="12">
    <source>
        <dbReference type="ARBA" id="ARBA00022801"/>
    </source>
</evidence>
<dbReference type="Gene3D" id="3.30.420.10">
    <property type="entry name" value="Ribonuclease H-like superfamily/Ribonuclease H"/>
    <property type="match status" value="1"/>
</dbReference>
<evidence type="ECO:0000256" key="3">
    <source>
        <dbReference type="ARBA" id="ARBA00004065"/>
    </source>
</evidence>
<dbReference type="Pfam" id="PF11858">
    <property type="entry name" value="DUF3378"/>
    <property type="match status" value="1"/>
</dbReference>
<dbReference type="GO" id="GO:0005737">
    <property type="term" value="C:cytoplasm"/>
    <property type="evidence" value="ECO:0007669"/>
    <property type="project" value="UniProtKB-SubCell"/>
</dbReference>
<evidence type="ECO:0000256" key="11">
    <source>
        <dbReference type="ARBA" id="ARBA00022759"/>
    </source>
</evidence>
<dbReference type="PIRSF" id="PIRSF037748">
    <property type="entry name" value="RnhC"/>
    <property type="match status" value="1"/>
</dbReference>
<keyword evidence="9 14" id="KW-0540">Nuclease</keyword>
<gene>
    <name evidence="14" type="primary">rnhC</name>
    <name evidence="17" type="ORF">SAMN04487752_2429</name>
</gene>
<dbReference type="InterPro" id="IPR004641">
    <property type="entry name" value="RNase_HIII"/>
</dbReference>
<evidence type="ECO:0000256" key="4">
    <source>
        <dbReference type="ARBA" id="ARBA00004496"/>
    </source>
</evidence>
<comment type="similarity">
    <text evidence="5 14">Belongs to the RNase HII family. RnhC subfamily.</text>
</comment>
<comment type="catalytic activity">
    <reaction evidence="1 14 15">
        <text>Endonucleolytic cleavage to 5'-phosphomonoester.</text>
        <dbReference type="EC" id="3.1.26.4"/>
    </reaction>
</comment>
<dbReference type="InterPro" id="IPR001352">
    <property type="entry name" value="RNase_HII/HIII"/>
</dbReference>
<evidence type="ECO:0000313" key="17">
    <source>
        <dbReference type="EMBL" id="SDQ47004.1"/>
    </source>
</evidence>
<proteinExistence type="inferred from homology"/>
<dbReference type="CDD" id="cd14796">
    <property type="entry name" value="RNAse_HIII_N"/>
    <property type="match status" value="1"/>
</dbReference>
<sequence>MSNEVLLVSKETLTDMKQYYTTCLKSSTPPGAFFAAKKGAVNVTGYNSGKVLFQGAGFEKEAAIWKSKASIVPPKKKESSASSLNTPLPKDFSRWSVIGSDEVGTGSYFGPLTVVAAYADHAQLALLKELGVRDSKDMKDTEIIRVAKDLVTFLPHSLLNVMPEKYNTIQPTMTQGKMKAVLHNQALGNVLKKINPQKPNGILIDQFEHPATYFKHISDQPNQIKESVYFQTKGEGHHLAVAAASIIARYAFLKGLDELSAKAGFKIPSGAGSNSDLVAAKLLKQGGIPLLRKYAKLHFANTEKAKKISGLR</sequence>
<dbReference type="GO" id="GO:0032299">
    <property type="term" value="C:ribonuclease H2 complex"/>
    <property type="evidence" value="ECO:0007669"/>
    <property type="project" value="TreeGrafter"/>
</dbReference>
<dbReference type="GO" id="GO:0006298">
    <property type="term" value="P:mismatch repair"/>
    <property type="evidence" value="ECO:0007669"/>
    <property type="project" value="TreeGrafter"/>
</dbReference>
<evidence type="ECO:0000256" key="5">
    <source>
        <dbReference type="ARBA" id="ARBA00008378"/>
    </source>
</evidence>
<dbReference type="EC" id="3.1.26.4" evidence="6 14"/>
<keyword evidence="12 14" id="KW-0378">Hydrolase</keyword>
<keyword evidence="18" id="KW-1185">Reference proteome</keyword>
<comment type="cofactor">
    <cofactor evidence="14 15">
        <name>Mn(2+)</name>
        <dbReference type="ChEBI" id="CHEBI:29035"/>
    </cofactor>
    <cofactor evidence="14 15">
        <name>Mg(2+)</name>
        <dbReference type="ChEBI" id="CHEBI:18420"/>
    </cofactor>
    <text evidence="14 15">Manganese or magnesium. Binds 1 divalent metal ion per monomer in the absence of substrate. May bind a second metal ion after substrate binding.</text>
</comment>
<dbReference type="Pfam" id="PF01351">
    <property type="entry name" value="RNase_HII"/>
    <property type="match status" value="1"/>
</dbReference>
<dbReference type="PANTHER" id="PTHR10954">
    <property type="entry name" value="RIBONUCLEASE H2 SUBUNIT A"/>
    <property type="match status" value="1"/>
</dbReference>
<evidence type="ECO:0000256" key="13">
    <source>
        <dbReference type="ARBA" id="ARBA00022842"/>
    </source>
</evidence>
<dbReference type="AlphaFoldDB" id="A0A1H1B500"/>
<dbReference type="Proteomes" id="UP000199481">
    <property type="component" value="Unassembled WGS sequence"/>
</dbReference>
<evidence type="ECO:0000259" key="16">
    <source>
        <dbReference type="PROSITE" id="PS51975"/>
    </source>
</evidence>
<dbReference type="InterPro" id="IPR012295">
    <property type="entry name" value="TBP_dom_sf"/>
</dbReference>
<evidence type="ECO:0000256" key="2">
    <source>
        <dbReference type="ARBA" id="ARBA00001946"/>
    </source>
</evidence>
<dbReference type="InterPro" id="IPR012337">
    <property type="entry name" value="RNaseH-like_sf"/>
</dbReference>
<feature type="domain" description="RNase H type-2" evidence="16">
    <location>
        <begin position="95"/>
        <end position="311"/>
    </location>
</feature>
<dbReference type="EMBL" id="FNJW01000008">
    <property type="protein sequence ID" value="SDQ47004.1"/>
    <property type="molecule type" value="Genomic_DNA"/>
</dbReference>
<keyword evidence="8 14" id="KW-0963">Cytoplasm</keyword>
<dbReference type="Gene3D" id="3.30.310.10">
    <property type="entry name" value="TATA-Binding Protein"/>
    <property type="match status" value="1"/>
</dbReference>
<accession>A0A1H1B500</accession>
<evidence type="ECO:0000256" key="6">
    <source>
        <dbReference type="ARBA" id="ARBA00012180"/>
    </source>
</evidence>
<keyword evidence="10 14" id="KW-0479">Metal-binding</keyword>
<dbReference type="NCBIfam" id="TIGR00716">
    <property type="entry name" value="rnhC"/>
    <property type="match status" value="1"/>
</dbReference>
<organism evidence="17 18">
    <name type="scientific">Carnobacterium viridans</name>
    <dbReference type="NCBI Taxonomy" id="174587"/>
    <lineage>
        <taxon>Bacteria</taxon>
        <taxon>Bacillati</taxon>
        <taxon>Bacillota</taxon>
        <taxon>Bacilli</taxon>
        <taxon>Lactobacillales</taxon>
        <taxon>Carnobacteriaceae</taxon>
        <taxon>Carnobacterium</taxon>
    </lineage>
</organism>
<evidence type="ECO:0000256" key="1">
    <source>
        <dbReference type="ARBA" id="ARBA00000077"/>
    </source>
</evidence>
<dbReference type="InterPro" id="IPR024567">
    <property type="entry name" value="RNase_HII/HIII_dom"/>
</dbReference>
<dbReference type="OrthoDB" id="9777935at2"/>
<dbReference type="PROSITE" id="PS51975">
    <property type="entry name" value="RNASE_H_2"/>
    <property type="match status" value="1"/>
</dbReference>
<dbReference type="CDD" id="cd06590">
    <property type="entry name" value="RNase_HII_bacteria_HIII_like"/>
    <property type="match status" value="1"/>
</dbReference>
<evidence type="ECO:0000256" key="9">
    <source>
        <dbReference type="ARBA" id="ARBA00022722"/>
    </source>
</evidence>
<reference evidence="18" key="1">
    <citation type="submission" date="2016-10" db="EMBL/GenBank/DDBJ databases">
        <authorList>
            <person name="Varghese N."/>
            <person name="Submissions S."/>
        </authorList>
    </citation>
    <scope>NUCLEOTIDE SEQUENCE [LARGE SCALE GENOMIC DNA]</scope>
    <source>
        <strain evidence="18">MPL-11</strain>
    </source>
</reference>
<dbReference type="HAMAP" id="MF_00053">
    <property type="entry name" value="RNase_HIII"/>
    <property type="match status" value="1"/>
</dbReference>
<evidence type="ECO:0000256" key="15">
    <source>
        <dbReference type="PROSITE-ProRule" id="PRU01319"/>
    </source>
</evidence>
<dbReference type="GO" id="GO:0004523">
    <property type="term" value="F:RNA-DNA hybrid ribonuclease activity"/>
    <property type="evidence" value="ECO:0007669"/>
    <property type="project" value="UniProtKB-UniRule"/>
</dbReference>
<evidence type="ECO:0000256" key="7">
    <source>
        <dbReference type="ARBA" id="ARBA00021407"/>
    </source>
</evidence>
<dbReference type="PANTHER" id="PTHR10954:SF23">
    <property type="entry name" value="RIBONUCLEASE"/>
    <property type="match status" value="1"/>
</dbReference>
<protein>
    <recommendedName>
        <fullName evidence="7 14">Ribonuclease HIII</fullName>
        <shortName evidence="14">RNase HIII</shortName>
        <ecNumber evidence="6 14">3.1.26.4</ecNumber>
    </recommendedName>
</protein>
<name>A0A1H1B500_9LACT</name>
<evidence type="ECO:0000256" key="10">
    <source>
        <dbReference type="ARBA" id="ARBA00022723"/>
    </source>
</evidence>
<dbReference type="GO" id="GO:0043137">
    <property type="term" value="P:DNA replication, removal of RNA primer"/>
    <property type="evidence" value="ECO:0007669"/>
    <property type="project" value="TreeGrafter"/>
</dbReference>
<keyword evidence="13 14" id="KW-0460">Magnesium</keyword>
<dbReference type="GO" id="GO:0003723">
    <property type="term" value="F:RNA binding"/>
    <property type="evidence" value="ECO:0007669"/>
    <property type="project" value="UniProtKB-UniRule"/>
</dbReference>
<evidence type="ECO:0000256" key="14">
    <source>
        <dbReference type="HAMAP-Rule" id="MF_00053"/>
    </source>
</evidence>